<dbReference type="OMA" id="PTIRTGK"/>
<dbReference type="PANTHER" id="PTHR10963">
    <property type="entry name" value="GLYCOSYL HYDROLASE-RELATED"/>
    <property type="match status" value="1"/>
</dbReference>
<dbReference type="CDD" id="cd02183">
    <property type="entry name" value="GH16_fungal_CRH1_transglycosylase"/>
    <property type="match status" value="1"/>
</dbReference>
<dbReference type="SUPFAM" id="SSF49899">
    <property type="entry name" value="Concanavalin A-like lectins/glucanases"/>
    <property type="match status" value="1"/>
</dbReference>
<gene>
    <name evidence="3" type="ORF">F503_06386</name>
</gene>
<dbReference type="GO" id="GO:0031505">
    <property type="term" value="P:fungal-type cell wall organization"/>
    <property type="evidence" value="ECO:0007669"/>
    <property type="project" value="TreeGrafter"/>
</dbReference>
<proteinExistence type="predicted"/>
<dbReference type="GO" id="GO:0009277">
    <property type="term" value="C:fungal-type cell wall"/>
    <property type="evidence" value="ECO:0007669"/>
    <property type="project" value="TreeGrafter"/>
</dbReference>
<dbReference type="VEuPathDB" id="FungiDB:F503_06386"/>
<dbReference type="GO" id="GO:0005975">
    <property type="term" value="P:carbohydrate metabolic process"/>
    <property type="evidence" value="ECO:0007669"/>
    <property type="project" value="InterPro"/>
</dbReference>
<dbReference type="OrthoDB" id="4781at2759"/>
<dbReference type="InterPro" id="IPR050546">
    <property type="entry name" value="Glycosyl_Hydrlase_16"/>
</dbReference>
<feature type="domain" description="GH16" evidence="2">
    <location>
        <begin position="28"/>
        <end position="233"/>
    </location>
</feature>
<dbReference type="PROSITE" id="PS51762">
    <property type="entry name" value="GH16_2"/>
    <property type="match status" value="1"/>
</dbReference>
<dbReference type="Proteomes" id="UP000016923">
    <property type="component" value="Unassembled WGS sequence"/>
</dbReference>
<accession>S3BWB9</accession>
<evidence type="ECO:0000313" key="3">
    <source>
        <dbReference type="EMBL" id="EPE04837.1"/>
    </source>
</evidence>
<name>S3BWB9_OPHP1</name>
<feature type="signal peptide" evidence="1">
    <location>
        <begin position="1"/>
        <end position="21"/>
    </location>
</feature>
<protein>
    <submittedName>
        <fullName evidence="3">Ice nucleation protein</fullName>
    </submittedName>
</protein>
<keyword evidence="1" id="KW-0732">Signal</keyword>
<dbReference type="GO" id="GO:0004553">
    <property type="term" value="F:hydrolase activity, hydrolyzing O-glycosyl compounds"/>
    <property type="evidence" value="ECO:0007669"/>
    <property type="project" value="InterPro"/>
</dbReference>
<sequence>MLSKFLTTSAVMLLSARMAAAQTFSECNPVKGQKCPDNPAFGGTYTIDFTKGASDFFDVADGTTLEYDDTKGAVFTIAKDTDAPTVSSNKYMFFGSLEVVMQASPGTGIVSSIVLESNDLDEIDWEWLGGDTAQVQTNYFSKGDTTTFDRGGYSAVANPQSTFNTYTIDWSHESIVWSIDGKVVRTLTAASAGNGKKFPQTPMQIKIGTWDAGAAASPTGTVQWAGGYTPFGSGSGAPYKAYYKSIKVTDNSNGVSGATSYTYSDDSGDYTSIKCESVDS</sequence>
<keyword evidence="4" id="KW-1185">Reference proteome</keyword>
<evidence type="ECO:0000259" key="2">
    <source>
        <dbReference type="PROSITE" id="PS51762"/>
    </source>
</evidence>
<dbReference type="eggNOG" id="ENOG502QQ71">
    <property type="taxonomic scope" value="Eukaryota"/>
</dbReference>
<dbReference type="GO" id="GO:0016757">
    <property type="term" value="F:glycosyltransferase activity"/>
    <property type="evidence" value="ECO:0007669"/>
    <property type="project" value="TreeGrafter"/>
</dbReference>
<dbReference type="PANTHER" id="PTHR10963:SF68">
    <property type="entry name" value="GLYCOSIDASE CRH1-RELATED"/>
    <property type="match status" value="1"/>
</dbReference>
<dbReference type="InterPro" id="IPR013320">
    <property type="entry name" value="ConA-like_dom_sf"/>
</dbReference>
<evidence type="ECO:0000313" key="4">
    <source>
        <dbReference type="Proteomes" id="UP000016923"/>
    </source>
</evidence>
<dbReference type="HOGENOM" id="CLU_027506_3_0_1"/>
<organism evidence="3 4">
    <name type="scientific">Ophiostoma piceae (strain UAMH 11346)</name>
    <name type="common">Sap stain fungus</name>
    <dbReference type="NCBI Taxonomy" id="1262450"/>
    <lineage>
        <taxon>Eukaryota</taxon>
        <taxon>Fungi</taxon>
        <taxon>Dikarya</taxon>
        <taxon>Ascomycota</taxon>
        <taxon>Pezizomycotina</taxon>
        <taxon>Sordariomycetes</taxon>
        <taxon>Sordariomycetidae</taxon>
        <taxon>Ophiostomatales</taxon>
        <taxon>Ophiostomataceae</taxon>
        <taxon>Ophiostoma</taxon>
    </lineage>
</organism>
<dbReference type="STRING" id="1262450.S3BWB9"/>
<evidence type="ECO:0000256" key="1">
    <source>
        <dbReference type="SAM" id="SignalP"/>
    </source>
</evidence>
<dbReference type="EMBL" id="KE148159">
    <property type="protein sequence ID" value="EPE04837.1"/>
    <property type="molecule type" value="Genomic_DNA"/>
</dbReference>
<dbReference type="AlphaFoldDB" id="S3BWB9"/>
<reference evidence="3 4" key="1">
    <citation type="journal article" date="2013" name="BMC Genomics">
        <title>The genome and transcriptome of the pine saprophyte Ophiostoma piceae, and a comparison with the bark beetle-associated pine pathogen Grosmannia clavigera.</title>
        <authorList>
            <person name="Haridas S."/>
            <person name="Wang Y."/>
            <person name="Lim L."/>
            <person name="Massoumi Alamouti S."/>
            <person name="Jackman S."/>
            <person name="Docking R."/>
            <person name="Robertson G."/>
            <person name="Birol I."/>
            <person name="Bohlmann J."/>
            <person name="Breuil C."/>
        </authorList>
    </citation>
    <scope>NUCLEOTIDE SEQUENCE [LARGE SCALE GENOMIC DNA]</scope>
    <source>
        <strain evidence="3 4">UAMH 11346</strain>
    </source>
</reference>
<feature type="chain" id="PRO_5004518200" evidence="1">
    <location>
        <begin position="22"/>
        <end position="280"/>
    </location>
</feature>
<dbReference type="Gene3D" id="2.60.120.200">
    <property type="match status" value="1"/>
</dbReference>
<dbReference type="Pfam" id="PF00722">
    <property type="entry name" value="Glyco_hydro_16"/>
    <property type="match status" value="1"/>
</dbReference>
<dbReference type="InterPro" id="IPR000757">
    <property type="entry name" value="Beta-glucanase-like"/>
</dbReference>